<comment type="caution">
    <text evidence="3">The sequence shown here is derived from an EMBL/GenBank/DDBJ whole genome shotgun (WGS) entry which is preliminary data.</text>
</comment>
<reference evidence="4" key="1">
    <citation type="journal article" date="2019" name="Int. J. Syst. Evol. Microbiol.">
        <title>The Global Catalogue of Microorganisms (GCM) 10K type strain sequencing project: providing services to taxonomists for standard genome sequencing and annotation.</title>
        <authorList>
            <consortium name="The Broad Institute Genomics Platform"/>
            <consortium name="The Broad Institute Genome Sequencing Center for Infectious Disease"/>
            <person name="Wu L."/>
            <person name="Ma J."/>
        </authorList>
    </citation>
    <scope>NUCLEOTIDE SEQUENCE [LARGE SCALE GENOMIC DNA]</scope>
    <source>
        <strain evidence="4">CGMCC 4.1467</strain>
    </source>
</reference>
<feature type="signal peptide" evidence="1">
    <location>
        <begin position="1"/>
        <end position="24"/>
    </location>
</feature>
<feature type="domain" description="BON" evidence="2">
    <location>
        <begin position="104"/>
        <end position="173"/>
    </location>
</feature>
<dbReference type="PROSITE" id="PS50914">
    <property type="entry name" value="BON"/>
    <property type="match status" value="1"/>
</dbReference>
<dbReference type="Gene3D" id="3.30.1340.30">
    <property type="match status" value="1"/>
</dbReference>
<dbReference type="Proteomes" id="UP001596472">
    <property type="component" value="Unassembled WGS sequence"/>
</dbReference>
<organism evidence="3 4">
    <name type="scientific">Haloferula chungangensis</name>
    <dbReference type="NCBI Taxonomy" id="1048331"/>
    <lineage>
        <taxon>Bacteria</taxon>
        <taxon>Pseudomonadati</taxon>
        <taxon>Verrucomicrobiota</taxon>
        <taxon>Verrucomicrobiia</taxon>
        <taxon>Verrucomicrobiales</taxon>
        <taxon>Verrucomicrobiaceae</taxon>
        <taxon>Haloferula</taxon>
    </lineage>
</organism>
<dbReference type="Pfam" id="PF04972">
    <property type="entry name" value="BON"/>
    <property type="match status" value="1"/>
</dbReference>
<evidence type="ECO:0000256" key="1">
    <source>
        <dbReference type="SAM" id="SignalP"/>
    </source>
</evidence>
<protein>
    <submittedName>
        <fullName evidence="3">BON domain-containing protein</fullName>
    </submittedName>
</protein>
<dbReference type="EMBL" id="JBHTBS010000002">
    <property type="protein sequence ID" value="MFC7336803.1"/>
    <property type="molecule type" value="Genomic_DNA"/>
</dbReference>
<name>A0ABW2L529_9BACT</name>
<proteinExistence type="predicted"/>
<accession>A0ABW2L529</accession>
<evidence type="ECO:0000313" key="3">
    <source>
        <dbReference type="EMBL" id="MFC7336803.1"/>
    </source>
</evidence>
<gene>
    <name evidence="3" type="ORF">ACFQY0_06420</name>
</gene>
<keyword evidence="4" id="KW-1185">Reference proteome</keyword>
<dbReference type="InterPro" id="IPR007055">
    <property type="entry name" value="BON_dom"/>
</dbReference>
<sequence>MKGLSNIATLAVSALVSLSAPSGATPQIGPQSDDERASLIGNFLHESPKMDGASFDVSVSDHVAIVSASVLTLDQAEWIAATVYATDEVYGALQQITFQTVDRPAAEIEDDADERLRQALALEGATLSARVDDEGHLVLNGAVASMNQIEAARELASRIEGVTSIRSAIRVHPLSSPSTSAIEANLYLRLLEDPLLFHLPISFTLKEGDLYLAGKVPTADLKERLVMNSMIEGVLTCNSDQLEIDSSLTIRGMSEKLLFAADTLKIAELLIEKDPRITSAGLSLTLVGGRLVINGDSMGRSSDEAIRENLRGLPGVTSIIHAYQVRPDEKLSHLDLK</sequence>
<keyword evidence="1" id="KW-0732">Signal</keyword>
<evidence type="ECO:0000259" key="2">
    <source>
        <dbReference type="PROSITE" id="PS50914"/>
    </source>
</evidence>
<evidence type="ECO:0000313" key="4">
    <source>
        <dbReference type="Proteomes" id="UP001596472"/>
    </source>
</evidence>
<feature type="chain" id="PRO_5047029670" evidence="1">
    <location>
        <begin position="25"/>
        <end position="337"/>
    </location>
</feature>
<dbReference type="RefSeq" id="WP_379710480.1">
    <property type="nucleotide sequence ID" value="NZ_JBHTBS010000002.1"/>
</dbReference>